<dbReference type="KEGG" id="pbap:Pla133_14550"/>
<dbReference type="RefSeq" id="WP_145064161.1">
    <property type="nucleotide sequence ID" value="NZ_CP036287.1"/>
</dbReference>
<proteinExistence type="predicted"/>
<dbReference type="Proteomes" id="UP000316921">
    <property type="component" value="Chromosome"/>
</dbReference>
<name>A0A518BHF4_9BACT</name>
<evidence type="ECO:0000313" key="1">
    <source>
        <dbReference type="EMBL" id="QDU66385.1"/>
    </source>
</evidence>
<evidence type="ECO:0000313" key="2">
    <source>
        <dbReference type="Proteomes" id="UP000316921"/>
    </source>
</evidence>
<gene>
    <name evidence="1" type="ORF">Pla133_14550</name>
</gene>
<accession>A0A518BHF4</accession>
<dbReference type="AlphaFoldDB" id="A0A518BHF4"/>
<reference evidence="1 2" key="1">
    <citation type="submission" date="2019-02" db="EMBL/GenBank/DDBJ databases">
        <title>Deep-cultivation of Planctomycetes and their phenomic and genomic characterization uncovers novel biology.</title>
        <authorList>
            <person name="Wiegand S."/>
            <person name="Jogler M."/>
            <person name="Boedeker C."/>
            <person name="Pinto D."/>
            <person name="Vollmers J."/>
            <person name="Rivas-Marin E."/>
            <person name="Kohn T."/>
            <person name="Peeters S.H."/>
            <person name="Heuer A."/>
            <person name="Rast P."/>
            <person name="Oberbeckmann S."/>
            <person name="Bunk B."/>
            <person name="Jeske O."/>
            <person name="Meyerdierks A."/>
            <person name="Storesund J.E."/>
            <person name="Kallscheuer N."/>
            <person name="Luecker S."/>
            <person name="Lage O.M."/>
            <person name="Pohl T."/>
            <person name="Merkel B.J."/>
            <person name="Hornburger P."/>
            <person name="Mueller R.-W."/>
            <person name="Bruemmer F."/>
            <person name="Labrenz M."/>
            <person name="Spormann A.M."/>
            <person name="Op den Camp H."/>
            <person name="Overmann J."/>
            <person name="Amann R."/>
            <person name="Jetten M.S.M."/>
            <person name="Mascher T."/>
            <person name="Medema M.H."/>
            <person name="Devos D.P."/>
            <person name="Kaster A.-K."/>
            <person name="Ovreas L."/>
            <person name="Rohde M."/>
            <person name="Galperin M.Y."/>
            <person name="Jogler C."/>
        </authorList>
    </citation>
    <scope>NUCLEOTIDE SEQUENCE [LARGE SCALE GENOMIC DNA]</scope>
    <source>
        <strain evidence="1 2">Pla133</strain>
    </source>
</reference>
<keyword evidence="2" id="KW-1185">Reference proteome</keyword>
<protein>
    <submittedName>
        <fullName evidence="1">Uncharacterized protein</fullName>
    </submittedName>
</protein>
<organism evidence="1 2">
    <name type="scientific">Engelhardtia mirabilis</name>
    <dbReference type="NCBI Taxonomy" id="2528011"/>
    <lineage>
        <taxon>Bacteria</taxon>
        <taxon>Pseudomonadati</taxon>
        <taxon>Planctomycetota</taxon>
        <taxon>Planctomycetia</taxon>
        <taxon>Planctomycetia incertae sedis</taxon>
        <taxon>Engelhardtia</taxon>
    </lineage>
</organism>
<sequence length="262" mass="28887">MSASDDDDPPDAAELRMVRAALDGDEGARVVLAENLRVVPLEVARLTGGDGGDLLARVRAALAEVGRSLPNFTGDRPLETWALELTRRTVEPGLPAADPEALVEDLDVLELLEPVLPHHRSRRHGSGSLVDRFRRLRHLVHVVLFAALIAIFFWSDPLLEEETGGGEDDVRGGKVHALYPVGSVGAFDHFEWIGTDLDGYTATVIVLADDGRRLTSPQLEGPSWTPRPGLLESFGDRIRWEIVARIDGRVERGWAYAWRDVR</sequence>
<dbReference type="EMBL" id="CP036287">
    <property type="protein sequence ID" value="QDU66385.1"/>
    <property type="molecule type" value="Genomic_DNA"/>
</dbReference>